<proteinExistence type="predicted"/>
<organism evidence="1 2">
    <name type="scientific">Geodermatophilus sabuli</name>
    <dbReference type="NCBI Taxonomy" id="1564158"/>
    <lineage>
        <taxon>Bacteria</taxon>
        <taxon>Bacillati</taxon>
        <taxon>Actinomycetota</taxon>
        <taxon>Actinomycetes</taxon>
        <taxon>Geodermatophilales</taxon>
        <taxon>Geodermatophilaceae</taxon>
        <taxon>Geodermatophilus</taxon>
    </lineage>
</organism>
<keyword evidence="2" id="KW-1185">Reference proteome</keyword>
<dbReference type="EMBL" id="JAAGWF010000005">
    <property type="protein sequence ID" value="NEK57167.1"/>
    <property type="molecule type" value="Genomic_DNA"/>
</dbReference>
<evidence type="ECO:0000313" key="2">
    <source>
        <dbReference type="Proteomes" id="UP000470246"/>
    </source>
</evidence>
<comment type="caution">
    <text evidence="1">The sequence shown here is derived from an EMBL/GenBank/DDBJ whole genome shotgun (WGS) entry which is preliminary data.</text>
</comment>
<dbReference type="Proteomes" id="UP000470246">
    <property type="component" value="Unassembled WGS sequence"/>
</dbReference>
<accession>A0A7K3VZV3</accession>
<gene>
    <name evidence="1" type="ORF">GCU56_04675</name>
</gene>
<reference evidence="1 2" key="1">
    <citation type="submission" date="2020-02" db="EMBL/GenBank/DDBJ databases">
        <title>Geodermatophilus sabuli CPCC 205279 I12A-02694.</title>
        <authorList>
            <person name="Jiang Z."/>
        </authorList>
    </citation>
    <scope>NUCLEOTIDE SEQUENCE [LARGE SCALE GENOMIC DNA]</scope>
    <source>
        <strain evidence="1 2">I12A-02694</strain>
    </source>
</reference>
<sequence>MTRTVSSLDDLDLEIAVAYIALGVARSAQAHCPSAENTHRVAEAAAAVDGLLDERLAVAA</sequence>
<name>A0A7K3VZV3_9ACTN</name>
<evidence type="ECO:0000313" key="1">
    <source>
        <dbReference type="EMBL" id="NEK57167.1"/>
    </source>
</evidence>
<dbReference type="AlphaFoldDB" id="A0A7K3VZV3"/>
<dbReference type="RefSeq" id="WP_163480346.1">
    <property type="nucleotide sequence ID" value="NZ_JAAGWF010000005.1"/>
</dbReference>
<protein>
    <submittedName>
        <fullName evidence="1">Uncharacterized protein</fullName>
    </submittedName>
</protein>